<evidence type="ECO:0000256" key="2">
    <source>
        <dbReference type="ARBA" id="ARBA00013064"/>
    </source>
</evidence>
<evidence type="ECO:0000259" key="6">
    <source>
        <dbReference type="PROSITE" id="PS50056"/>
    </source>
</evidence>
<feature type="domain" description="Tyrosine-protein phosphatase" evidence="5">
    <location>
        <begin position="16"/>
        <end position="160"/>
    </location>
</feature>
<dbReference type="Gene3D" id="3.90.190.10">
    <property type="entry name" value="Protein tyrosine phosphatase superfamily"/>
    <property type="match status" value="1"/>
</dbReference>
<reference evidence="7 8" key="1">
    <citation type="submission" date="2016-06" db="EMBL/GenBank/DDBJ databases">
        <authorList>
            <consortium name="Pathogen Informatics"/>
        </authorList>
    </citation>
    <scope>NUCLEOTIDE SEQUENCE [LARGE SCALE GENOMIC DNA]</scope>
    <source>
        <strain evidence="7">PmlGA01</strain>
    </source>
</reference>
<dbReference type="InterPro" id="IPR029021">
    <property type="entry name" value="Prot-tyrosine_phosphatase-like"/>
</dbReference>
<evidence type="ECO:0000256" key="3">
    <source>
        <dbReference type="ARBA" id="ARBA00022801"/>
    </source>
</evidence>
<dbReference type="Pfam" id="PF00782">
    <property type="entry name" value="DSPc"/>
    <property type="match status" value="1"/>
</dbReference>
<dbReference type="EMBL" id="LT594500">
    <property type="protein sequence ID" value="SBT80385.1"/>
    <property type="molecule type" value="Genomic_DNA"/>
</dbReference>
<dbReference type="GO" id="GO:0017017">
    <property type="term" value="F:MAP kinase tyrosine/serine/threonine phosphatase activity"/>
    <property type="evidence" value="ECO:0007669"/>
    <property type="project" value="TreeGrafter"/>
</dbReference>
<keyword evidence="3 7" id="KW-0378">Hydrolase</keyword>
<dbReference type="PROSITE" id="PS50054">
    <property type="entry name" value="TYR_PHOSPHATASE_DUAL"/>
    <property type="match status" value="1"/>
</dbReference>
<dbReference type="PANTHER" id="PTHR10159">
    <property type="entry name" value="DUAL SPECIFICITY PROTEIN PHOSPHATASE"/>
    <property type="match status" value="1"/>
</dbReference>
<evidence type="ECO:0000313" key="7">
    <source>
        <dbReference type="EMBL" id="SBT80385.1"/>
    </source>
</evidence>
<evidence type="ECO:0000256" key="1">
    <source>
        <dbReference type="ARBA" id="ARBA00008601"/>
    </source>
</evidence>
<proteinExistence type="inferred from homology"/>
<dbReference type="PANTHER" id="PTHR10159:SF519">
    <property type="entry name" value="DUAL SPECIFICITY PROTEIN PHOSPHATASE MPK3"/>
    <property type="match status" value="1"/>
</dbReference>
<accession>A0A1C3L1I0</accession>
<dbReference type="GO" id="GO:0033550">
    <property type="term" value="F:MAP kinase tyrosine phosphatase activity"/>
    <property type="evidence" value="ECO:0007669"/>
    <property type="project" value="TreeGrafter"/>
</dbReference>
<dbReference type="InterPro" id="IPR000340">
    <property type="entry name" value="Dual-sp_phosphatase_cat-dom"/>
</dbReference>
<comment type="similarity">
    <text evidence="1">Belongs to the protein-tyrosine phosphatase family. Non-receptor class dual specificity subfamily.</text>
</comment>
<gene>
    <name evidence="7" type="primary">PTP1</name>
    <name evidence="7" type="ORF">PMLGA01_120055100</name>
</gene>
<feature type="domain" description="Tyrosine specific protein phosphatases" evidence="6">
    <location>
        <begin position="81"/>
        <end position="139"/>
    </location>
</feature>
<evidence type="ECO:0000259" key="5">
    <source>
        <dbReference type="PROSITE" id="PS50054"/>
    </source>
</evidence>
<dbReference type="VEuPathDB" id="PlasmoDB:PmUG01_12061800"/>
<dbReference type="SMART" id="SM00195">
    <property type="entry name" value="DSPc"/>
    <property type="match status" value="1"/>
</dbReference>
<dbReference type="InterPro" id="IPR000387">
    <property type="entry name" value="Tyr_Pase_dom"/>
</dbReference>
<dbReference type="SUPFAM" id="SSF52799">
    <property type="entry name" value="(Phosphotyrosine protein) phosphatases II"/>
    <property type="match status" value="1"/>
</dbReference>
<dbReference type="PROSITE" id="PS50056">
    <property type="entry name" value="TYR_PHOSPHATASE_2"/>
    <property type="match status" value="1"/>
</dbReference>
<sequence length="193" mass="22662">MFMCINEYVFFFFFFNFSPKIYLRIYMGRRYDIENVEGLKACNIKALVICCTYFEYPDHKVPNGYANLRINLEDMGLERISAYFEESNNFIHSHISQEQAVLISCCQGVSRSSTISIAYLMGKQNFFLNEAFSFIMQKKNICPNIGFIEQLCEYEKILKNKITFSSKKYINWFTSDMCGNNAITDFSIECKKK</sequence>
<dbReference type="Proteomes" id="UP000219799">
    <property type="component" value="Chromosome 12"/>
</dbReference>
<name>A0A1C3L1I0_PLAMA</name>
<keyword evidence="4" id="KW-0904">Protein phosphatase</keyword>
<evidence type="ECO:0000256" key="4">
    <source>
        <dbReference type="ARBA" id="ARBA00022912"/>
    </source>
</evidence>
<dbReference type="CDD" id="cd14498">
    <property type="entry name" value="DSP"/>
    <property type="match status" value="1"/>
</dbReference>
<protein>
    <recommendedName>
        <fullName evidence="2">protein-tyrosine-phosphatase</fullName>
        <ecNumber evidence="2">3.1.3.48</ecNumber>
    </recommendedName>
</protein>
<dbReference type="InterPro" id="IPR020422">
    <property type="entry name" value="TYR_PHOSPHATASE_DUAL_dom"/>
</dbReference>
<organism evidence="7 8">
    <name type="scientific">Plasmodium malariae</name>
    <dbReference type="NCBI Taxonomy" id="5858"/>
    <lineage>
        <taxon>Eukaryota</taxon>
        <taxon>Sar</taxon>
        <taxon>Alveolata</taxon>
        <taxon>Apicomplexa</taxon>
        <taxon>Aconoidasida</taxon>
        <taxon>Haemosporida</taxon>
        <taxon>Plasmodiidae</taxon>
        <taxon>Plasmodium</taxon>
        <taxon>Plasmodium (Plasmodium)</taxon>
    </lineage>
</organism>
<dbReference type="EC" id="3.1.3.48" evidence="2"/>
<dbReference type="GO" id="GO:0008330">
    <property type="term" value="F:protein tyrosine/threonine phosphatase activity"/>
    <property type="evidence" value="ECO:0007669"/>
    <property type="project" value="TreeGrafter"/>
</dbReference>
<dbReference type="AlphaFoldDB" id="A0A1C3L1I0"/>
<evidence type="ECO:0000313" key="8">
    <source>
        <dbReference type="Proteomes" id="UP000219799"/>
    </source>
</evidence>
<dbReference type="GO" id="GO:0043409">
    <property type="term" value="P:negative regulation of MAPK cascade"/>
    <property type="evidence" value="ECO:0007669"/>
    <property type="project" value="TreeGrafter"/>
</dbReference>
<dbReference type="GO" id="GO:0005737">
    <property type="term" value="C:cytoplasm"/>
    <property type="evidence" value="ECO:0007669"/>
    <property type="project" value="TreeGrafter"/>
</dbReference>